<dbReference type="EMBL" id="CP097510">
    <property type="protein sequence ID" value="URE29901.1"/>
    <property type="molecule type" value="Genomic_DNA"/>
</dbReference>
<keyword evidence="4" id="KW-1185">Reference proteome</keyword>
<dbReference type="Proteomes" id="UP001055439">
    <property type="component" value="Chromosome 8"/>
</dbReference>
<dbReference type="PANTHER" id="PTHR31351">
    <property type="entry name" value="EXPRESSED PROTEIN"/>
    <property type="match status" value="1"/>
</dbReference>
<protein>
    <submittedName>
        <fullName evidence="3">Plant pleckstrin region</fullName>
    </submittedName>
</protein>
<dbReference type="AlphaFoldDB" id="A0A9E7KUH1"/>
<evidence type="ECO:0000313" key="4">
    <source>
        <dbReference type="Proteomes" id="UP001055439"/>
    </source>
</evidence>
<evidence type="ECO:0000313" key="3">
    <source>
        <dbReference type="EMBL" id="URE29901.1"/>
    </source>
</evidence>
<sequence>MSTSGRSSLHAREQSYQSQVAAVEVHRKSHFTATTTTHMKAINKARKPLARWLFLHPRRQLSSDQNKGVGNRGAAHEAAPGDQEHLSPRFPPLPRRELRPLHSSPSLAPRTKDGHGDCVATVTGAQGTLAAKGVQEAVRCPPLVPLLVLRVAFLLIYARPSSFEANSTFQVSHARRDRALFMEKAYLWGRRKGDELVSLKDLVAEEGEEGEMLDDGLKMPVIPPPQTPHEPMEFLSRSWSVSASEISKALLAGNKKRNFVVDRLPEMMIPETLVIAAAAAAPPQRTHKRLDRVNAMKPFGILSWQRFALMAVQPRSGINPAAIGKWFHHQEANRTKAKCKEKARAEKARIHALVSVAGVAAAVAAVAAASNSGDQTSKMSAAMASATEILASHCVEIAEQTGADHELVAAAIRSAVDVKTAGDLMTLTAAAATALRGAAALKSRLQREARNNAAVIPYEKSRCSSPDIWCKEGELLKRTGKGTVHWKRVSIYINRKSQVIVKLKSKHIGGALSKKKKSVVYGVYDDVAAWPERAGERCCFGLRTAQGSIEFECENSVSKQRWVDGVQNLLKQASGDAEQVEHAMELLKLR</sequence>
<feature type="domain" description="PH" evidence="2">
    <location>
        <begin position="469"/>
        <end position="573"/>
    </location>
</feature>
<dbReference type="SMART" id="SM00233">
    <property type="entry name" value="PH"/>
    <property type="match status" value="1"/>
</dbReference>
<dbReference type="Pfam" id="PF08458">
    <property type="entry name" value="PH_2"/>
    <property type="match status" value="1"/>
</dbReference>
<gene>
    <name evidence="3" type="ORF">MUK42_17871</name>
</gene>
<proteinExistence type="predicted"/>
<dbReference type="GO" id="GO:0010087">
    <property type="term" value="P:phloem or xylem histogenesis"/>
    <property type="evidence" value="ECO:0007669"/>
    <property type="project" value="TreeGrafter"/>
</dbReference>
<evidence type="ECO:0000256" key="1">
    <source>
        <dbReference type="SAM" id="MobiDB-lite"/>
    </source>
</evidence>
<dbReference type="GO" id="GO:0009734">
    <property type="term" value="P:auxin-activated signaling pathway"/>
    <property type="evidence" value="ECO:0007669"/>
    <property type="project" value="TreeGrafter"/>
</dbReference>
<organism evidence="3 4">
    <name type="scientific">Musa troglodytarum</name>
    <name type="common">fe'i banana</name>
    <dbReference type="NCBI Taxonomy" id="320322"/>
    <lineage>
        <taxon>Eukaryota</taxon>
        <taxon>Viridiplantae</taxon>
        <taxon>Streptophyta</taxon>
        <taxon>Embryophyta</taxon>
        <taxon>Tracheophyta</taxon>
        <taxon>Spermatophyta</taxon>
        <taxon>Magnoliopsida</taxon>
        <taxon>Liliopsida</taxon>
        <taxon>Zingiberales</taxon>
        <taxon>Musaceae</taxon>
        <taxon>Musa</taxon>
    </lineage>
</organism>
<dbReference type="OrthoDB" id="1897931at2759"/>
<dbReference type="InterPro" id="IPR011993">
    <property type="entry name" value="PH-like_dom_sf"/>
</dbReference>
<dbReference type="InterPro" id="IPR040269">
    <property type="entry name" value="VAB"/>
</dbReference>
<accession>A0A9E7KUH1</accession>
<dbReference type="Pfam" id="PF05703">
    <property type="entry name" value="Auxin_canalis"/>
    <property type="match status" value="1"/>
</dbReference>
<dbReference type="PANTHER" id="PTHR31351:SF24">
    <property type="entry name" value="VAN3-BINDING PROTEIN-LIKE"/>
    <property type="match status" value="1"/>
</dbReference>
<dbReference type="InterPro" id="IPR008546">
    <property type="entry name" value="VAN3-bd-like_auxin_canal"/>
</dbReference>
<dbReference type="InterPro" id="IPR013666">
    <property type="entry name" value="PH_pln"/>
</dbReference>
<feature type="region of interest" description="Disordered" evidence="1">
    <location>
        <begin position="61"/>
        <end position="115"/>
    </location>
</feature>
<reference evidence="3" key="1">
    <citation type="submission" date="2022-05" db="EMBL/GenBank/DDBJ databases">
        <title>The Musa troglodytarum L. genome provides insights into the mechanism of non-climacteric behaviour and enrichment of carotenoids.</title>
        <authorList>
            <person name="Wang J."/>
        </authorList>
    </citation>
    <scope>NUCLEOTIDE SEQUENCE</scope>
    <source>
        <tissue evidence="3">Leaf</tissue>
    </source>
</reference>
<dbReference type="GO" id="GO:0010305">
    <property type="term" value="P:leaf vascular tissue pattern formation"/>
    <property type="evidence" value="ECO:0007669"/>
    <property type="project" value="TreeGrafter"/>
</dbReference>
<dbReference type="InterPro" id="IPR001849">
    <property type="entry name" value="PH_domain"/>
</dbReference>
<dbReference type="SUPFAM" id="SSF50729">
    <property type="entry name" value="PH domain-like"/>
    <property type="match status" value="1"/>
</dbReference>
<dbReference type="Gene3D" id="2.30.29.30">
    <property type="entry name" value="Pleckstrin-homology domain (PH domain)/Phosphotyrosine-binding domain (PTB)"/>
    <property type="match status" value="1"/>
</dbReference>
<evidence type="ECO:0000259" key="2">
    <source>
        <dbReference type="SMART" id="SM00233"/>
    </source>
</evidence>
<name>A0A9E7KUH1_9LILI</name>